<proteinExistence type="predicted"/>
<accession>A0ABX8WQ88</accession>
<protein>
    <submittedName>
        <fullName evidence="3">Uncharacterized protein</fullName>
    </submittedName>
</protein>
<feature type="compositionally biased region" description="Low complexity" evidence="1">
    <location>
        <begin position="194"/>
        <end position="204"/>
    </location>
</feature>
<organism evidence="3 4">
    <name type="scientific">Lysobacter soyae</name>
    <dbReference type="NCBI Taxonomy" id="2764185"/>
    <lineage>
        <taxon>Bacteria</taxon>
        <taxon>Pseudomonadati</taxon>
        <taxon>Pseudomonadota</taxon>
        <taxon>Gammaproteobacteria</taxon>
        <taxon>Lysobacterales</taxon>
        <taxon>Lysobacteraceae</taxon>
        <taxon>Lysobacter</taxon>
    </lineage>
</organism>
<dbReference type="EMBL" id="CP080544">
    <property type="protein sequence ID" value="QYR52958.1"/>
    <property type="molecule type" value="Genomic_DNA"/>
</dbReference>
<name>A0ABX8WQ88_9GAMM</name>
<keyword evidence="2" id="KW-0732">Signal</keyword>
<sequence>MKHILATWCIFLLALPAGATKVRPVSLTELTENSELVVYGQIQLGQIIAGDCGVRYVVKIEEAYKGRLGPDTSLLFSSDKPLLTGSRYVLFLSKESEAFDPILSTNSFGPRPDPERVKVCQRNRPLYTVNVWGTGALEVTGTYASAAKVAVFDDFMILMPKGAKVGKLDSSERYDVERDTGSIEFGILRGLLKRNPNPKRAPNNSFNPTYLRGT</sequence>
<evidence type="ECO:0000313" key="3">
    <source>
        <dbReference type="EMBL" id="QYR52958.1"/>
    </source>
</evidence>
<gene>
    <name evidence="3" type="ORF">H8L67_00050</name>
</gene>
<evidence type="ECO:0000256" key="2">
    <source>
        <dbReference type="SAM" id="SignalP"/>
    </source>
</evidence>
<feature type="region of interest" description="Disordered" evidence="1">
    <location>
        <begin position="194"/>
        <end position="214"/>
    </location>
</feature>
<evidence type="ECO:0000256" key="1">
    <source>
        <dbReference type="SAM" id="MobiDB-lite"/>
    </source>
</evidence>
<feature type="chain" id="PRO_5045934469" evidence="2">
    <location>
        <begin position="20"/>
        <end position="214"/>
    </location>
</feature>
<keyword evidence="4" id="KW-1185">Reference proteome</keyword>
<evidence type="ECO:0000313" key="4">
    <source>
        <dbReference type="Proteomes" id="UP000824755"/>
    </source>
</evidence>
<feature type="signal peptide" evidence="2">
    <location>
        <begin position="1"/>
        <end position="19"/>
    </location>
</feature>
<dbReference type="Proteomes" id="UP000824755">
    <property type="component" value="Chromosome"/>
</dbReference>
<reference evidence="3 4" key="1">
    <citation type="submission" date="2021-08" db="EMBL/GenBank/DDBJ databases">
        <title>Lysobacter sp. strain CJ11 Genome sequencing and assembly.</title>
        <authorList>
            <person name="Kim I."/>
        </authorList>
    </citation>
    <scope>NUCLEOTIDE SEQUENCE [LARGE SCALE GENOMIC DNA]</scope>
    <source>
        <strain evidence="3 4">CJ11</strain>
    </source>
</reference>
<dbReference type="RefSeq" id="WP_220379777.1">
    <property type="nucleotide sequence ID" value="NZ_CP080544.1"/>
</dbReference>